<dbReference type="InterPro" id="IPR011330">
    <property type="entry name" value="Glyco_hydro/deAcase_b/a-brl"/>
</dbReference>
<reference evidence="2" key="1">
    <citation type="journal article" date="2019" name="Int. J. Syst. Evol. Microbiol.">
        <title>The Global Catalogue of Microorganisms (GCM) 10K type strain sequencing project: providing services to taxonomists for standard genome sequencing and annotation.</title>
        <authorList>
            <consortium name="The Broad Institute Genomics Platform"/>
            <consortium name="The Broad Institute Genome Sequencing Center for Infectious Disease"/>
            <person name="Wu L."/>
            <person name="Ma J."/>
        </authorList>
    </citation>
    <scope>NUCLEOTIDE SEQUENCE [LARGE SCALE GENOMIC DNA]</scope>
    <source>
        <strain evidence="2">CGMCC 1.15643</strain>
    </source>
</reference>
<dbReference type="SUPFAM" id="SSF88713">
    <property type="entry name" value="Glycoside hydrolase/deacetylase"/>
    <property type="match status" value="1"/>
</dbReference>
<dbReference type="PANTHER" id="PTHR30292:SF0">
    <property type="entry name" value="5-OXOPROLINASE SUBUNIT A"/>
    <property type="match status" value="1"/>
</dbReference>
<dbReference type="PANTHER" id="PTHR30292">
    <property type="entry name" value="UNCHARACTERIZED PROTEIN YBGL-RELATED"/>
    <property type="match status" value="1"/>
</dbReference>
<dbReference type="Gene3D" id="3.20.20.370">
    <property type="entry name" value="Glycoside hydrolase/deacetylase"/>
    <property type="match status" value="1"/>
</dbReference>
<dbReference type="NCBIfam" id="NF003816">
    <property type="entry name" value="PRK05406.1-5"/>
    <property type="match status" value="1"/>
</dbReference>
<comment type="caution">
    <text evidence="1">The sequence shown here is derived from an EMBL/GenBank/DDBJ whole genome shotgun (WGS) entry which is preliminary data.</text>
</comment>
<dbReference type="CDD" id="cd10787">
    <property type="entry name" value="LamB_YcsF_like"/>
    <property type="match status" value="1"/>
</dbReference>
<organism evidence="1 2">
    <name type="scientific">Bosea minatitlanensis</name>
    <dbReference type="NCBI Taxonomy" id="128782"/>
    <lineage>
        <taxon>Bacteria</taxon>
        <taxon>Pseudomonadati</taxon>
        <taxon>Pseudomonadota</taxon>
        <taxon>Alphaproteobacteria</taxon>
        <taxon>Hyphomicrobiales</taxon>
        <taxon>Boseaceae</taxon>
        <taxon>Bosea</taxon>
    </lineage>
</organism>
<dbReference type="NCBIfam" id="NF003814">
    <property type="entry name" value="PRK05406.1-3"/>
    <property type="match status" value="1"/>
</dbReference>
<keyword evidence="2" id="KW-1185">Reference proteome</keyword>
<dbReference type="Proteomes" id="UP001595976">
    <property type="component" value="Unassembled WGS sequence"/>
</dbReference>
<gene>
    <name evidence="1" type="ORF">ACFPK2_05170</name>
</gene>
<dbReference type="InterPro" id="IPR005501">
    <property type="entry name" value="LamB/YcsF/PxpA-like"/>
</dbReference>
<dbReference type="EMBL" id="JBHSLI010000001">
    <property type="protein sequence ID" value="MFC5292381.1"/>
    <property type="molecule type" value="Genomic_DNA"/>
</dbReference>
<name>A0ABW0F1N3_9HYPH</name>
<evidence type="ECO:0000313" key="1">
    <source>
        <dbReference type="EMBL" id="MFC5292381.1"/>
    </source>
</evidence>
<dbReference type="Pfam" id="PF03746">
    <property type="entry name" value="LamB_YcsF"/>
    <property type="match status" value="1"/>
</dbReference>
<dbReference type="RefSeq" id="WP_158446476.1">
    <property type="nucleotide sequence ID" value="NZ_JAOAOS010000001.1"/>
</dbReference>
<sequence>MKININADIGEGYGKYSIGNDTELMPLIGSANVACGMHAGDPTIMVRTVKLALDNGVSIGAHPGFNDIWGFGRRQIRMRPIDLEYLVTYQIGALQALAASNGARVTHVKPHGALNNMAHDDLDYALAVGRGIRAADRELIYVANAGSQMTRAAEQLGLRVANEAYVDRIYDDNGKMASRERDDAVIHDPEQAARQVLGILEDKALISGSGKRIPAEVHTFCIHGDEPTAVPVMRKVRERLAAAGIEVVGLPALFGRDSASSMP</sequence>
<protein>
    <submittedName>
        <fullName evidence="1">LamB/YcsF family protein</fullName>
    </submittedName>
</protein>
<accession>A0ABW0F1N3</accession>
<evidence type="ECO:0000313" key="2">
    <source>
        <dbReference type="Proteomes" id="UP001595976"/>
    </source>
</evidence>
<proteinExistence type="predicted"/>